<dbReference type="RefSeq" id="WP_338246691.1">
    <property type="nucleotide sequence ID" value="NZ_BSRI01000001.1"/>
</dbReference>
<keyword evidence="5" id="KW-1133">Transmembrane helix</keyword>
<name>A0ABQ6FKA6_9CHLR</name>
<keyword evidence="8" id="KW-1185">Reference proteome</keyword>
<keyword evidence="2" id="KW-0805">Transcription regulation</keyword>
<dbReference type="PROSITE" id="PS50931">
    <property type="entry name" value="HTH_LYSR"/>
    <property type="match status" value="1"/>
</dbReference>
<feature type="transmembrane region" description="Helical" evidence="5">
    <location>
        <begin position="226"/>
        <end position="246"/>
    </location>
</feature>
<dbReference type="InterPro" id="IPR036390">
    <property type="entry name" value="WH_DNA-bd_sf"/>
</dbReference>
<evidence type="ECO:0000256" key="1">
    <source>
        <dbReference type="ARBA" id="ARBA00009437"/>
    </source>
</evidence>
<evidence type="ECO:0000256" key="2">
    <source>
        <dbReference type="ARBA" id="ARBA00023015"/>
    </source>
</evidence>
<proteinExistence type="inferred from homology"/>
<evidence type="ECO:0000313" key="8">
    <source>
        <dbReference type="Proteomes" id="UP001344906"/>
    </source>
</evidence>
<evidence type="ECO:0000259" key="6">
    <source>
        <dbReference type="PROSITE" id="PS50931"/>
    </source>
</evidence>
<dbReference type="InterPro" id="IPR000847">
    <property type="entry name" value="LysR_HTH_N"/>
</dbReference>
<gene>
    <name evidence="7" type="ORF">KDH_00850</name>
</gene>
<feature type="domain" description="HTH lysR-type" evidence="6">
    <location>
        <begin position="1"/>
        <end position="58"/>
    </location>
</feature>
<dbReference type="PANTHER" id="PTHR30346:SF0">
    <property type="entry name" value="HCA OPERON TRANSCRIPTIONAL ACTIVATOR HCAR"/>
    <property type="match status" value="1"/>
</dbReference>
<dbReference type="PANTHER" id="PTHR30346">
    <property type="entry name" value="TRANSCRIPTIONAL DUAL REGULATOR HCAR-RELATED"/>
    <property type="match status" value="1"/>
</dbReference>
<dbReference type="Proteomes" id="UP001344906">
    <property type="component" value="Unassembled WGS sequence"/>
</dbReference>
<dbReference type="PRINTS" id="PR00039">
    <property type="entry name" value="HTHLYSR"/>
</dbReference>
<comment type="caution">
    <text evidence="7">The sequence shown here is derived from an EMBL/GenBank/DDBJ whole genome shotgun (WGS) entry which is preliminary data.</text>
</comment>
<evidence type="ECO:0000256" key="5">
    <source>
        <dbReference type="SAM" id="Phobius"/>
    </source>
</evidence>
<protein>
    <submittedName>
        <fullName evidence="7">LysR family transcriptional regulator</fullName>
    </submittedName>
</protein>
<dbReference type="Gene3D" id="3.40.190.10">
    <property type="entry name" value="Periplasmic binding protein-like II"/>
    <property type="match status" value="2"/>
</dbReference>
<reference evidence="7 8" key="1">
    <citation type="submission" date="2023-02" db="EMBL/GenBank/DDBJ databases">
        <title>Dictyobacter halimunensis sp. nov., a new member of the class Ktedonobacteria from forest soil in a geothermal area.</title>
        <authorList>
            <person name="Rachmania M.K."/>
            <person name="Ningsih F."/>
            <person name="Sakai Y."/>
            <person name="Yabe S."/>
            <person name="Yokota A."/>
            <person name="Sjamsuridzal W."/>
        </authorList>
    </citation>
    <scope>NUCLEOTIDE SEQUENCE [LARGE SCALE GENOMIC DNA]</scope>
    <source>
        <strain evidence="7 8">S3.2.2.5</strain>
    </source>
</reference>
<dbReference type="InterPro" id="IPR005119">
    <property type="entry name" value="LysR_subst-bd"/>
</dbReference>
<evidence type="ECO:0000256" key="4">
    <source>
        <dbReference type="ARBA" id="ARBA00023163"/>
    </source>
</evidence>
<dbReference type="Pfam" id="PF03466">
    <property type="entry name" value="LysR_substrate"/>
    <property type="match status" value="1"/>
</dbReference>
<dbReference type="Pfam" id="PF00126">
    <property type="entry name" value="HTH_1"/>
    <property type="match status" value="1"/>
</dbReference>
<dbReference type="InterPro" id="IPR036388">
    <property type="entry name" value="WH-like_DNA-bd_sf"/>
</dbReference>
<organism evidence="7 8">
    <name type="scientific">Dictyobacter halimunensis</name>
    <dbReference type="NCBI Taxonomy" id="3026934"/>
    <lineage>
        <taxon>Bacteria</taxon>
        <taxon>Bacillati</taxon>
        <taxon>Chloroflexota</taxon>
        <taxon>Ktedonobacteria</taxon>
        <taxon>Ktedonobacterales</taxon>
        <taxon>Dictyobacteraceae</taxon>
        <taxon>Dictyobacter</taxon>
    </lineage>
</organism>
<accession>A0ABQ6FKA6</accession>
<keyword evidence="5" id="KW-0472">Membrane</keyword>
<dbReference type="Gene3D" id="1.10.10.10">
    <property type="entry name" value="Winged helix-like DNA-binding domain superfamily/Winged helix DNA-binding domain"/>
    <property type="match status" value="1"/>
</dbReference>
<keyword evidence="3" id="KW-0238">DNA-binding</keyword>
<evidence type="ECO:0000256" key="3">
    <source>
        <dbReference type="ARBA" id="ARBA00023125"/>
    </source>
</evidence>
<dbReference type="SUPFAM" id="SSF53850">
    <property type="entry name" value="Periplasmic binding protein-like II"/>
    <property type="match status" value="1"/>
</dbReference>
<sequence>MELRSLHYFIAVAETLHFSRAAERLHIAQPPLSQQIQRLEKEMGVQLFERTKRSVRLSAAGEVFLQEAYRTLAQAEQSIHAARAADRGEIGRLALGFVGSSAYGMLPAMIQAFRERFPQVELILREWTTVEQVQALHKEEIQIGFVRPPILDATLHHLTVQQEPFLVAVPVKHPLATSSSVSLSALADDPFIFVPSKLAPGLSHQMMDMCLQAGFQPRIAQEAIQFHVIISLVAAGLGIALVPACIRTFQRPDVVYLPLQDSTIQAEIQMVRQRAGHSVVMHNFLDVVKAHTTEAQNRLSF</sequence>
<evidence type="ECO:0000313" key="7">
    <source>
        <dbReference type="EMBL" id="GLV53230.1"/>
    </source>
</evidence>
<keyword evidence="4" id="KW-0804">Transcription</keyword>
<dbReference type="EMBL" id="BSRI01000001">
    <property type="protein sequence ID" value="GLV53230.1"/>
    <property type="molecule type" value="Genomic_DNA"/>
</dbReference>
<dbReference type="CDD" id="cd08414">
    <property type="entry name" value="PBP2_LTTR_aromatics_like"/>
    <property type="match status" value="1"/>
</dbReference>
<comment type="similarity">
    <text evidence="1">Belongs to the LysR transcriptional regulatory family.</text>
</comment>
<dbReference type="SUPFAM" id="SSF46785">
    <property type="entry name" value="Winged helix' DNA-binding domain"/>
    <property type="match status" value="1"/>
</dbReference>
<keyword evidence="5" id="KW-0812">Transmembrane</keyword>